<dbReference type="InterPro" id="IPR051517">
    <property type="entry name" value="IFITM_antiviral_protein"/>
</dbReference>
<keyword evidence="4 6" id="KW-1133">Transmembrane helix</keyword>
<feature type="non-terminal residue" evidence="7">
    <location>
        <position position="100"/>
    </location>
</feature>
<feature type="transmembrane region" description="Helical" evidence="6">
    <location>
        <begin position="23"/>
        <end position="46"/>
    </location>
</feature>
<name>A0A7L3AWN6_9AVES</name>
<dbReference type="GO" id="GO:0060337">
    <property type="term" value="P:type I interferon-mediated signaling pathway"/>
    <property type="evidence" value="ECO:0007669"/>
    <property type="project" value="TreeGrafter"/>
</dbReference>
<evidence type="ECO:0000256" key="3">
    <source>
        <dbReference type="ARBA" id="ARBA00022692"/>
    </source>
</evidence>
<organism evidence="7 8">
    <name type="scientific">Syrrhaptes paradoxus</name>
    <name type="common">Pallas's sandgrouse</name>
    <dbReference type="NCBI Taxonomy" id="302527"/>
    <lineage>
        <taxon>Eukaryota</taxon>
        <taxon>Metazoa</taxon>
        <taxon>Chordata</taxon>
        <taxon>Craniata</taxon>
        <taxon>Vertebrata</taxon>
        <taxon>Euteleostomi</taxon>
        <taxon>Archelosauria</taxon>
        <taxon>Archosauria</taxon>
        <taxon>Dinosauria</taxon>
        <taxon>Saurischia</taxon>
        <taxon>Theropoda</taxon>
        <taxon>Coelurosauria</taxon>
        <taxon>Aves</taxon>
        <taxon>Neognathae</taxon>
        <taxon>Neoaves</taxon>
        <taxon>Columbimorphae</taxon>
        <taxon>Pterocliformes</taxon>
        <taxon>Pteroclidae</taxon>
        <taxon>Syrrhaptes</taxon>
    </lineage>
</organism>
<evidence type="ECO:0000256" key="1">
    <source>
        <dbReference type="ARBA" id="ARBA00004370"/>
    </source>
</evidence>
<keyword evidence="8" id="KW-1185">Reference proteome</keyword>
<keyword evidence="5 6" id="KW-0472">Membrane</keyword>
<dbReference type="GO" id="GO:0035456">
    <property type="term" value="P:response to interferon-beta"/>
    <property type="evidence" value="ECO:0007669"/>
    <property type="project" value="TreeGrafter"/>
</dbReference>
<dbReference type="GO" id="GO:0034341">
    <property type="term" value="P:response to type II interferon"/>
    <property type="evidence" value="ECO:0007669"/>
    <property type="project" value="TreeGrafter"/>
</dbReference>
<gene>
    <name evidence="7" type="primary">Ifitm3</name>
    <name evidence="7" type="ORF">SYRPAR_R02001</name>
</gene>
<accession>A0A7L3AWN6</accession>
<dbReference type="PANTHER" id="PTHR13999">
    <property type="entry name" value="INTERFERON INDUCIBLE TRANSMEMBRANE PROTEIN"/>
    <property type="match status" value="1"/>
</dbReference>
<dbReference type="Proteomes" id="UP000536260">
    <property type="component" value="Unassembled WGS sequence"/>
</dbReference>
<comment type="similarity">
    <text evidence="2">Belongs to the CD225/Dispanin family.</text>
</comment>
<evidence type="ECO:0000313" key="7">
    <source>
        <dbReference type="EMBL" id="NXT24482.1"/>
    </source>
</evidence>
<evidence type="ECO:0000313" key="8">
    <source>
        <dbReference type="Proteomes" id="UP000536260"/>
    </source>
</evidence>
<evidence type="ECO:0000256" key="4">
    <source>
        <dbReference type="ARBA" id="ARBA00022989"/>
    </source>
</evidence>
<protein>
    <submittedName>
        <fullName evidence="7">IFM3 protein</fullName>
    </submittedName>
</protein>
<dbReference type="GO" id="GO:0051607">
    <property type="term" value="P:defense response to virus"/>
    <property type="evidence" value="ECO:0007669"/>
    <property type="project" value="TreeGrafter"/>
</dbReference>
<proteinExistence type="inferred from homology"/>
<feature type="non-terminal residue" evidence="7">
    <location>
        <position position="1"/>
    </location>
</feature>
<feature type="transmembrane region" description="Helical" evidence="6">
    <location>
        <begin position="74"/>
        <end position="95"/>
    </location>
</feature>
<dbReference type="InterPro" id="IPR007593">
    <property type="entry name" value="CD225/Dispanin_fam"/>
</dbReference>
<evidence type="ECO:0000256" key="6">
    <source>
        <dbReference type="SAM" id="Phobius"/>
    </source>
</evidence>
<dbReference type="GO" id="GO:0045071">
    <property type="term" value="P:negative regulation of viral genome replication"/>
    <property type="evidence" value="ECO:0007669"/>
    <property type="project" value="TreeGrafter"/>
</dbReference>
<dbReference type="Pfam" id="PF04505">
    <property type="entry name" value="CD225"/>
    <property type="match status" value="1"/>
</dbReference>
<dbReference type="GO" id="GO:0035455">
    <property type="term" value="P:response to interferon-alpha"/>
    <property type="evidence" value="ECO:0007669"/>
    <property type="project" value="TreeGrafter"/>
</dbReference>
<dbReference type="AlphaFoldDB" id="A0A7L3AWN6"/>
<dbReference type="GO" id="GO:0046597">
    <property type="term" value="P:host-mediated suppression of symbiont invasion"/>
    <property type="evidence" value="ECO:0007669"/>
    <property type="project" value="TreeGrafter"/>
</dbReference>
<keyword evidence="3 6" id="KW-0812">Transmembrane</keyword>
<comment type="caution">
    <text evidence="7">The sequence shown here is derived from an EMBL/GenBank/DDBJ whole genome shotgun (WGS) entry which is preliminary data.</text>
</comment>
<dbReference type="EMBL" id="VZTO01015264">
    <property type="protein sequence ID" value="NXT24482.1"/>
    <property type="molecule type" value="Genomic_DNA"/>
</dbReference>
<sequence>TAVTSSVVTSTAPGEPAAVPQDFVLWSLFSTLFCNPCCFGFLALVFSIKARDRKIAQDQGAAETYGRTAKHLNIVALCLGTIIIIIGIVLLVLYLHTLRR</sequence>
<reference evidence="7 8" key="1">
    <citation type="submission" date="2019-09" db="EMBL/GenBank/DDBJ databases">
        <title>Bird 10,000 Genomes (B10K) Project - Family phase.</title>
        <authorList>
            <person name="Zhang G."/>
        </authorList>
    </citation>
    <scope>NUCLEOTIDE SEQUENCE [LARGE SCALE GENOMIC DNA]</scope>
    <source>
        <strain evidence="7">B10K-DU-003-42</strain>
        <tissue evidence="7">Mixed tissue sample</tissue>
    </source>
</reference>
<dbReference type="PANTHER" id="PTHR13999:SF4">
    <property type="entry name" value="INTERFERON-INDUCED TRANSMEMBRANE PROTEIN 3"/>
    <property type="match status" value="1"/>
</dbReference>
<evidence type="ECO:0000256" key="2">
    <source>
        <dbReference type="ARBA" id="ARBA00006843"/>
    </source>
</evidence>
<comment type="subcellular location">
    <subcellularLocation>
        <location evidence="1">Membrane</location>
    </subcellularLocation>
</comment>
<dbReference type="GO" id="GO:0005886">
    <property type="term" value="C:plasma membrane"/>
    <property type="evidence" value="ECO:0007669"/>
    <property type="project" value="TreeGrafter"/>
</dbReference>
<evidence type="ECO:0000256" key="5">
    <source>
        <dbReference type="ARBA" id="ARBA00023136"/>
    </source>
</evidence>